<evidence type="ECO:0000256" key="5">
    <source>
        <dbReference type="ARBA" id="ARBA00022842"/>
    </source>
</evidence>
<dbReference type="Gene3D" id="1.20.120.330">
    <property type="entry name" value="Nucleotidyltransferases domain 2"/>
    <property type="match status" value="2"/>
</dbReference>
<dbReference type="PANTHER" id="PTHR30621:SF0">
    <property type="entry name" value="BIFUNCTIONAL GLUTAMINE SYNTHETASE ADENYLYLTRANSFERASE_ADENYLYL-REMOVING ENZYME"/>
    <property type="match status" value="1"/>
</dbReference>
<protein>
    <submittedName>
        <fullName evidence="9">Bifunctional [glutamine synthetase] adenylyltransferase/[glutamine synthetase]-adenylyl-L-tyrosine phosphorylase</fullName>
        <ecNumber evidence="9">2.7.7.89</ecNumber>
    </submittedName>
</protein>
<proteinExistence type="predicted"/>
<feature type="domain" description="PII-uridylyltransferase/Glutamine-synthetase adenylyltransferase" evidence="8">
    <location>
        <begin position="780"/>
        <end position="844"/>
    </location>
</feature>
<dbReference type="SUPFAM" id="SSF81301">
    <property type="entry name" value="Nucleotidyltransferase"/>
    <property type="match status" value="2"/>
</dbReference>
<comment type="caution">
    <text evidence="9">The sequence shown here is derived from an EMBL/GenBank/DDBJ whole genome shotgun (WGS) entry which is preliminary data.</text>
</comment>
<dbReference type="EMBL" id="JAKFGM010000003">
    <property type="protein sequence ID" value="MCF2515625.1"/>
    <property type="molecule type" value="Genomic_DNA"/>
</dbReference>
<keyword evidence="10" id="KW-1185">Reference proteome</keyword>
<dbReference type="PANTHER" id="PTHR30621">
    <property type="entry name" value="GLUTAMINE SYNTHETASE ADENYLYLTRANSFERASE"/>
    <property type="match status" value="1"/>
</dbReference>
<organism evidence="9 10">
    <name type="scientific">Sphingomonas cremea</name>
    <dbReference type="NCBI Taxonomy" id="2904799"/>
    <lineage>
        <taxon>Bacteria</taxon>
        <taxon>Pseudomonadati</taxon>
        <taxon>Pseudomonadota</taxon>
        <taxon>Alphaproteobacteria</taxon>
        <taxon>Sphingomonadales</taxon>
        <taxon>Sphingomonadaceae</taxon>
        <taxon>Sphingomonas</taxon>
    </lineage>
</organism>
<dbReference type="InterPro" id="IPR043519">
    <property type="entry name" value="NT_sf"/>
</dbReference>
<keyword evidence="4" id="KW-0067">ATP-binding</keyword>
<reference evidence="9" key="1">
    <citation type="submission" date="2022-01" db="EMBL/GenBank/DDBJ databases">
        <authorList>
            <person name="Jo J.-H."/>
            <person name="Im W.-T."/>
        </authorList>
    </citation>
    <scope>NUCLEOTIDE SEQUENCE</scope>
    <source>
        <strain evidence="9">G124</strain>
    </source>
</reference>
<dbReference type="GO" id="GO:0047388">
    <property type="term" value="F:[glutamine synthetase]-adenylyl-L-tyrosine phosphorylase activity"/>
    <property type="evidence" value="ECO:0007669"/>
    <property type="project" value="UniProtKB-EC"/>
</dbReference>
<dbReference type="Gene3D" id="1.20.120.1510">
    <property type="match status" value="1"/>
</dbReference>
<evidence type="ECO:0000256" key="4">
    <source>
        <dbReference type="ARBA" id="ARBA00022840"/>
    </source>
</evidence>
<sequence length="898" mass="97154">MSVTVISDDRAAALARAEAHAPFLKSAAAAFPDIAKTFVEQGGEAAVAQALALEGGSVGERLRRRRHALALAVALADLSGERPLEWVTATLSDFADAAMDEAIRTAMLERVPDEEPRGLAILALGKLGSGELNYSSDVDLVLLFDPETLPRRPRDEPGEAAVRYGRRFIELMQQRTHDGYVARVDMRLRPSPEVTPIVLPADAAISYYESSALPWERAAFIRARAAAGDVALGQSFLAEISPFIWRRALDFGAIQEIRDISLRIRDHYAQGQAFGPGYDLKRGRGGIREAEFFTQVQQLIHGGREPALRAPATLDALDELASAGRLEPGVAKAIGDAYRALRTAEHRIQMIDDRQEHRLPSDAQALDEVARLDGYRNGAELIEALAPHVEAVGTQFDGLVSEREERLSNDPDILRAELGAMGFIDVEEACRRVGDWRSGRARSLRSPPARAAFEEMLPTLMRAVAAGPEPIRALNRFSDIVDKLSSGVNLYRLLAARPPLADLVALILAHAPPLAEQLGRRPTLLDGLIDESSFAPPPDAVALAERFLKVVRDEPFDLALDHIRRMVGERRFALGVQLLAAHRDPIVIAEGYSDLAEAAIVALAEGVESEFARTHGKVAGGELVVLGLGRLGGRALTHASDLDLIYLFDAPPGVQSDGAKSLPATDYFNRLASRINAALATPTAAGPLYDVDTRLRPQGAQGMLAVSLEAFEAYQRTEAWTWEHMALCRARPLTGSDSARTKVRDLVRAILQTATDPAKILADAASMRDEMARHKPPAGPLDIKLGPGGLVDLEFAVHTLQLTHRIGLDPRLEVALEALVDAGLIDDGADPDLRLLSRMLVVLRLVGSKGMEPAEQSQALVASLCGHEDWSSLLAAVDAARQRIASRWAKVKGANDVG</sequence>
<feature type="domain" description="Glutamate-ammonia ligase adenylyltransferase repeated" evidence="7">
    <location>
        <begin position="56"/>
        <end position="238"/>
    </location>
</feature>
<keyword evidence="1 9" id="KW-0808">Transferase</keyword>
<keyword evidence="3" id="KW-0547">Nucleotide-binding</keyword>
<keyword evidence="2 9" id="KW-0548">Nucleotidyltransferase</keyword>
<keyword evidence="5" id="KW-0460">Magnesium</keyword>
<dbReference type="InterPro" id="IPR023057">
    <property type="entry name" value="GlnE"/>
</dbReference>
<dbReference type="GO" id="GO:0000820">
    <property type="term" value="P:regulation of glutamine family amino acid metabolic process"/>
    <property type="evidence" value="ECO:0007669"/>
    <property type="project" value="TreeGrafter"/>
</dbReference>
<evidence type="ECO:0000313" key="9">
    <source>
        <dbReference type="EMBL" id="MCF2515625.1"/>
    </source>
</evidence>
<feature type="domain" description="Glutamate-ammonia ligase adenylyltransferase repeated" evidence="7">
    <location>
        <begin position="505"/>
        <end position="742"/>
    </location>
</feature>
<name>A0A9X1QLK6_9SPHN</name>
<dbReference type="InterPro" id="IPR013546">
    <property type="entry name" value="PII_UdlTrfase/GS_AdlTrfase"/>
</dbReference>
<evidence type="ECO:0000313" key="10">
    <source>
        <dbReference type="Proteomes" id="UP001139410"/>
    </source>
</evidence>
<dbReference type="RefSeq" id="WP_235068328.1">
    <property type="nucleotide sequence ID" value="NZ_JAKFGM010000003.1"/>
</dbReference>
<dbReference type="GO" id="GO:0008882">
    <property type="term" value="F:[glutamate-ammonia-ligase] adenylyltransferase activity"/>
    <property type="evidence" value="ECO:0007669"/>
    <property type="project" value="InterPro"/>
</dbReference>
<dbReference type="CDD" id="cd05401">
    <property type="entry name" value="NT_GlnE_GlnD_like"/>
    <property type="match status" value="2"/>
</dbReference>
<evidence type="ECO:0000256" key="1">
    <source>
        <dbReference type="ARBA" id="ARBA00022679"/>
    </source>
</evidence>
<dbReference type="Pfam" id="PF08335">
    <property type="entry name" value="GlnD_UR_UTase"/>
    <property type="match status" value="2"/>
</dbReference>
<dbReference type="EC" id="2.7.7.89" evidence="9"/>
<dbReference type="NCBIfam" id="NF008292">
    <property type="entry name" value="PRK11072.1"/>
    <property type="match status" value="1"/>
</dbReference>
<dbReference type="InterPro" id="IPR005190">
    <property type="entry name" value="GlnE_rpt_dom"/>
</dbReference>
<dbReference type="GO" id="GO:0005829">
    <property type="term" value="C:cytosol"/>
    <property type="evidence" value="ECO:0007669"/>
    <property type="project" value="TreeGrafter"/>
</dbReference>
<accession>A0A9X1QLK6</accession>
<evidence type="ECO:0000256" key="6">
    <source>
        <dbReference type="ARBA" id="ARBA00023268"/>
    </source>
</evidence>
<gene>
    <name evidence="9" type="ORF">LVY65_11200</name>
</gene>
<evidence type="ECO:0000256" key="2">
    <source>
        <dbReference type="ARBA" id="ARBA00022695"/>
    </source>
</evidence>
<feature type="domain" description="PII-uridylyltransferase/Glutamine-synthetase adenylyltransferase" evidence="8">
    <location>
        <begin position="265"/>
        <end position="395"/>
    </location>
</feature>
<keyword evidence="6" id="KW-0511">Multifunctional enzyme</keyword>
<evidence type="ECO:0000259" key="7">
    <source>
        <dbReference type="Pfam" id="PF03710"/>
    </source>
</evidence>
<dbReference type="Gene3D" id="3.30.460.10">
    <property type="entry name" value="Beta Polymerase, domain 2"/>
    <property type="match status" value="2"/>
</dbReference>
<dbReference type="Pfam" id="PF03710">
    <property type="entry name" value="GlnE"/>
    <property type="match status" value="2"/>
</dbReference>
<evidence type="ECO:0000256" key="3">
    <source>
        <dbReference type="ARBA" id="ARBA00022741"/>
    </source>
</evidence>
<evidence type="ECO:0000259" key="8">
    <source>
        <dbReference type="Pfam" id="PF08335"/>
    </source>
</evidence>
<dbReference type="Proteomes" id="UP001139410">
    <property type="component" value="Unassembled WGS sequence"/>
</dbReference>
<dbReference type="NCBIfam" id="NF010706">
    <property type="entry name" value="PRK14108.1"/>
    <property type="match status" value="1"/>
</dbReference>
<dbReference type="AlphaFoldDB" id="A0A9X1QLK6"/>
<dbReference type="GO" id="GO:0005524">
    <property type="term" value="F:ATP binding"/>
    <property type="evidence" value="ECO:0007669"/>
    <property type="project" value="UniProtKB-KW"/>
</dbReference>
<dbReference type="SUPFAM" id="SSF81593">
    <property type="entry name" value="Nucleotidyltransferase substrate binding subunit/domain"/>
    <property type="match status" value="2"/>
</dbReference>